<feature type="domain" description="RCK N-terminal" evidence="7">
    <location>
        <begin position="1"/>
        <end position="119"/>
    </location>
</feature>
<dbReference type="AlphaFoldDB" id="A0A6N2UWI7"/>
<evidence type="ECO:0000259" key="7">
    <source>
        <dbReference type="PROSITE" id="PS51201"/>
    </source>
</evidence>
<name>A0A6N2UWI7_9FIRM</name>
<dbReference type="GO" id="GO:0015079">
    <property type="term" value="F:potassium ion transmembrane transporter activity"/>
    <property type="evidence" value="ECO:0007669"/>
    <property type="project" value="InterPro"/>
</dbReference>
<keyword evidence="6" id="KW-0406">Ion transport</keyword>
<keyword evidence="2" id="KW-0813">Transport</keyword>
<feature type="domain" description="RCK C-terminal" evidence="8">
    <location>
        <begin position="137"/>
        <end position="218"/>
    </location>
</feature>
<dbReference type="Gene3D" id="3.30.70.1450">
    <property type="entry name" value="Regulator of K+ conductance, C-terminal domain"/>
    <property type="match status" value="1"/>
</dbReference>
<dbReference type="InterPro" id="IPR006036">
    <property type="entry name" value="K_uptake_TrkA"/>
</dbReference>
<dbReference type="PRINTS" id="PR00335">
    <property type="entry name" value="KUPTAKETRKA"/>
</dbReference>
<dbReference type="SUPFAM" id="SSF51735">
    <property type="entry name" value="NAD(P)-binding Rossmann-fold domains"/>
    <property type="match status" value="1"/>
</dbReference>
<organism evidence="9">
    <name type="scientific">uncultured Anaerotruncus sp</name>
    <dbReference type="NCBI Taxonomy" id="905011"/>
    <lineage>
        <taxon>Bacteria</taxon>
        <taxon>Bacillati</taxon>
        <taxon>Bacillota</taxon>
        <taxon>Clostridia</taxon>
        <taxon>Eubacteriales</taxon>
        <taxon>Oscillospiraceae</taxon>
        <taxon>Anaerotruncus</taxon>
        <taxon>environmental samples</taxon>
    </lineage>
</organism>
<evidence type="ECO:0000259" key="8">
    <source>
        <dbReference type="PROSITE" id="PS51202"/>
    </source>
</evidence>
<dbReference type="EMBL" id="CACRSL010000004">
    <property type="protein sequence ID" value="VYT21677.1"/>
    <property type="molecule type" value="Genomic_DNA"/>
</dbReference>
<dbReference type="PROSITE" id="PS51201">
    <property type="entry name" value="RCK_N"/>
    <property type="match status" value="1"/>
</dbReference>
<protein>
    <recommendedName>
        <fullName evidence="1">Trk system potassium uptake protein TrkA</fullName>
    </recommendedName>
</protein>
<proteinExistence type="predicted"/>
<evidence type="ECO:0000256" key="5">
    <source>
        <dbReference type="ARBA" id="ARBA00023027"/>
    </source>
</evidence>
<dbReference type="Pfam" id="PF02080">
    <property type="entry name" value="TrkA_C"/>
    <property type="match status" value="1"/>
</dbReference>
<evidence type="ECO:0000313" key="9">
    <source>
        <dbReference type="EMBL" id="VYT21677.1"/>
    </source>
</evidence>
<dbReference type="PROSITE" id="PS51202">
    <property type="entry name" value="RCK_C"/>
    <property type="match status" value="1"/>
</dbReference>
<dbReference type="PANTHER" id="PTHR43833">
    <property type="entry name" value="POTASSIUM CHANNEL PROTEIN 2-RELATED-RELATED"/>
    <property type="match status" value="1"/>
</dbReference>
<dbReference type="Gene3D" id="3.40.50.720">
    <property type="entry name" value="NAD(P)-binding Rossmann-like Domain"/>
    <property type="match status" value="1"/>
</dbReference>
<dbReference type="Pfam" id="PF02254">
    <property type="entry name" value="TrkA_N"/>
    <property type="match status" value="1"/>
</dbReference>
<evidence type="ECO:0000256" key="4">
    <source>
        <dbReference type="ARBA" id="ARBA00022958"/>
    </source>
</evidence>
<dbReference type="InterPro" id="IPR036291">
    <property type="entry name" value="NAD(P)-bd_dom_sf"/>
</dbReference>
<dbReference type="InterPro" id="IPR036721">
    <property type="entry name" value="RCK_C_sf"/>
</dbReference>
<dbReference type="InterPro" id="IPR006037">
    <property type="entry name" value="RCK_C"/>
</dbReference>
<dbReference type="PANTHER" id="PTHR43833:SF5">
    <property type="entry name" value="TRK SYSTEM POTASSIUM UPTAKE PROTEIN TRKA"/>
    <property type="match status" value="1"/>
</dbReference>
<keyword evidence="4" id="KW-0630">Potassium</keyword>
<dbReference type="GO" id="GO:0005886">
    <property type="term" value="C:plasma membrane"/>
    <property type="evidence" value="ECO:0007669"/>
    <property type="project" value="InterPro"/>
</dbReference>
<dbReference type="InterPro" id="IPR003148">
    <property type="entry name" value="RCK_N"/>
</dbReference>
<accession>A0A6N2UWI7</accession>
<evidence type="ECO:0000256" key="1">
    <source>
        <dbReference type="ARBA" id="ARBA00017378"/>
    </source>
</evidence>
<gene>
    <name evidence="9" type="primary">trkA_3</name>
    <name evidence="9" type="ORF">AULFYP135_02087</name>
</gene>
<reference evidence="9" key="1">
    <citation type="submission" date="2019-11" db="EMBL/GenBank/DDBJ databases">
        <authorList>
            <person name="Feng L."/>
        </authorList>
    </citation>
    <scope>NUCLEOTIDE SEQUENCE</scope>
    <source>
        <strain evidence="9">AundefinedLFYP135</strain>
    </source>
</reference>
<evidence type="ECO:0000256" key="2">
    <source>
        <dbReference type="ARBA" id="ARBA00022448"/>
    </source>
</evidence>
<evidence type="ECO:0000256" key="6">
    <source>
        <dbReference type="ARBA" id="ARBA00023065"/>
    </source>
</evidence>
<keyword evidence="5" id="KW-0520">NAD</keyword>
<keyword evidence="3" id="KW-0633">Potassium transport</keyword>
<dbReference type="SUPFAM" id="SSF116726">
    <property type="entry name" value="TrkA C-terminal domain-like"/>
    <property type="match status" value="1"/>
</dbReference>
<evidence type="ECO:0000256" key="3">
    <source>
        <dbReference type="ARBA" id="ARBA00022538"/>
    </source>
</evidence>
<sequence>MKVIVVGGGKVGYFLAQTLTEHGHEPHIVEKDKHLCAKIANELDYPVVCGDGTLIEVLEGAGARDAEGLVAVTGRDEDNLVACQLAKQYFGIKKTVARVNNPKNAAIMKRLGVDIPVSSTDSIARLLEREVDASAIKQLVSVNRGKASISELEIPKESPLHGKTLGELNMPASSVMISITRDGELIIPRGNTQLLGGDKVMVLCSNDTITQLRKLFML</sequence>
<dbReference type="InterPro" id="IPR050721">
    <property type="entry name" value="Trk_Ktr_HKT_K-transport"/>
</dbReference>